<dbReference type="SUPFAM" id="SSF52540">
    <property type="entry name" value="P-loop containing nucleoside triphosphate hydrolases"/>
    <property type="match status" value="1"/>
</dbReference>
<dbReference type="PANTHER" id="PTHR12131">
    <property type="entry name" value="ATP-DEPENDENT RNA AND DNA HELICASE"/>
    <property type="match status" value="1"/>
</dbReference>
<keyword evidence="2" id="KW-0378">Hydrolase</keyword>
<dbReference type="Pfam" id="PF00270">
    <property type="entry name" value="DEAD"/>
    <property type="match status" value="1"/>
</dbReference>
<name>A0A6B2M601_9BACT</name>
<dbReference type="PROSITE" id="PS51192">
    <property type="entry name" value="HELICASE_ATP_BIND_1"/>
    <property type="match status" value="1"/>
</dbReference>
<evidence type="ECO:0000256" key="5">
    <source>
        <dbReference type="SAM" id="MobiDB-lite"/>
    </source>
</evidence>
<dbReference type="GO" id="GO:0004386">
    <property type="term" value="F:helicase activity"/>
    <property type="evidence" value="ECO:0007669"/>
    <property type="project" value="UniProtKB-KW"/>
</dbReference>
<comment type="caution">
    <text evidence="8">The sequence shown here is derived from an EMBL/GenBank/DDBJ whole genome shotgun (WGS) entry which is preliminary data.</text>
</comment>
<keyword evidence="3" id="KW-0347">Helicase</keyword>
<dbReference type="InterPro" id="IPR011545">
    <property type="entry name" value="DEAD/DEAH_box_helicase_dom"/>
</dbReference>
<proteinExistence type="predicted"/>
<dbReference type="InterPro" id="IPR001650">
    <property type="entry name" value="Helicase_C-like"/>
</dbReference>
<evidence type="ECO:0000256" key="3">
    <source>
        <dbReference type="ARBA" id="ARBA00022806"/>
    </source>
</evidence>
<dbReference type="PROSITE" id="PS51194">
    <property type="entry name" value="HELICASE_CTER"/>
    <property type="match status" value="1"/>
</dbReference>
<evidence type="ECO:0000259" key="7">
    <source>
        <dbReference type="PROSITE" id="PS51194"/>
    </source>
</evidence>
<dbReference type="GO" id="GO:0003676">
    <property type="term" value="F:nucleic acid binding"/>
    <property type="evidence" value="ECO:0007669"/>
    <property type="project" value="InterPro"/>
</dbReference>
<sequence length="829" mass="94094">MDQQLAPLAPLEKGAETETILEAFLTAMEESGFELYAEQEEAILELYEGRHVILRTPTGSGKSLVAGALLFLALCRGQRAVYTCPIKALVNEKFLSLCRAHGPDNVGLMTGDATVNPHAPILCCTAEILSNMALCGGERAKIEAVVMDEFHYYGDNERGAAWQVPLLLMPQTQFLLMSATLGDMTDIEDDLTQRTNRKVVTVSSDTRPVPLEFSYSEEAIVQRVEALAQEGKVPAYLVYFSQRAATEAAQGFISVNLCTREERETIGEILSKQSFKSPFGKDLKRWLRHGIGVHHAGLLPRYRILVESLAQQGLLKIICGTDTLGVGINVPIRTVVFTQLWKYDGRKSAILSVRDFRQIAGRAGRRGFDDCGYVIAQAPEHVIENKKAEEKAAAKGGKKKVSKKSAPEGVPGWDEKTFAKLQTAPHENLAPVFNVDHGMLLLVLSRDEDGCRVLRQLIRDSHVTDYRKRELRKRAWELFRALHDREIISLIDPRPSGRKLEVNIELQEDFSLHQALSLYLIDTLEQLDPEDSEYVLQVLSLCESIVEDPDVILYRQIDKLKEIRIREMKEEGIPYEERMERLQEIEHPKPMREFLYDSFNEFKAGHPWVDEENVKPKSIARELFEDYLGFSEYVNRYKLQRSEGVLLRHLSQVYKVLTQTVPEAKKTEDVWDAEDYLADIILGTDSSLLDEWERLRDPNYQAREGSDKPERAESYDLTRDTKAFQREIRTQIFGLLKTILSNHAEPEISDQFLAFFESRECFLLDPEARNKKHTYFDSDKEPGALAVSQVLVDPGGLNDWEAVFRVDIPASREKQEVVMRLTGVYPVGG</sequence>
<dbReference type="Gene3D" id="3.40.50.300">
    <property type="entry name" value="P-loop containing nucleotide triphosphate hydrolases"/>
    <property type="match status" value="2"/>
</dbReference>
<organism evidence="8 9">
    <name type="scientific">Oceanipulchritudo coccoides</name>
    <dbReference type="NCBI Taxonomy" id="2706888"/>
    <lineage>
        <taxon>Bacteria</taxon>
        <taxon>Pseudomonadati</taxon>
        <taxon>Verrucomicrobiota</taxon>
        <taxon>Opitutia</taxon>
        <taxon>Puniceicoccales</taxon>
        <taxon>Oceanipulchritudinaceae</taxon>
        <taxon>Oceanipulchritudo</taxon>
    </lineage>
</organism>
<keyword evidence="4" id="KW-0067">ATP-binding</keyword>
<evidence type="ECO:0000259" key="6">
    <source>
        <dbReference type="PROSITE" id="PS51192"/>
    </source>
</evidence>
<evidence type="ECO:0000256" key="1">
    <source>
        <dbReference type="ARBA" id="ARBA00022741"/>
    </source>
</evidence>
<dbReference type="EMBL" id="JAAGNX010000003">
    <property type="protein sequence ID" value="NDV63577.1"/>
    <property type="molecule type" value="Genomic_DNA"/>
</dbReference>
<evidence type="ECO:0000256" key="4">
    <source>
        <dbReference type="ARBA" id="ARBA00022840"/>
    </source>
</evidence>
<keyword evidence="9" id="KW-1185">Reference proteome</keyword>
<dbReference type="Pfam" id="PF12029">
    <property type="entry name" value="DUF3516"/>
    <property type="match status" value="1"/>
</dbReference>
<dbReference type="PANTHER" id="PTHR12131:SF1">
    <property type="entry name" value="ATP-DEPENDENT RNA HELICASE SUPV3L1, MITOCHONDRIAL-RELATED"/>
    <property type="match status" value="1"/>
</dbReference>
<dbReference type="InterPro" id="IPR050699">
    <property type="entry name" value="RNA-DNA_Helicase"/>
</dbReference>
<evidence type="ECO:0000313" key="8">
    <source>
        <dbReference type="EMBL" id="NDV63577.1"/>
    </source>
</evidence>
<dbReference type="SMART" id="SM00490">
    <property type="entry name" value="HELICc"/>
    <property type="match status" value="1"/>
</dbReference>
<feature type="domain" description="Helicase ATP-binding" evidence="6">
    <location>
        <begin position="43"/>
        <end position="199"/>
    </location>
</feature>
<dbReference type="GO" id="GO:0016787">
    <property type="term" value="F:hydrolase activity"/>
    <property type="evidence" value="ECO:0007669"/>
    <property type="project" value="UniProtKB-KW"/>
</dbReference>
<dbReference type="SMART" id="SM00487">
    <property type="entry name" value="DEXDc"/>
    <property type="match status" value="1"/>
</dbReference>
<evidence type="ECO:0000313" key="9">
    <source>
        <dbReference type="Proteomes" id="UP000478417"/>
    </source>
</evidence>
<dbReference type="AlphaFoldDB" id="A0A6B2M601"/>
<dbReference type="InterPro" id="IPR021904">
    <property type="entry name" value="DUF3516"/>
</dbReference>
<feature type="region of interest" description="Disordered" evidence="5">
    <location>
        <begin position="389"/>
        <end position="410"/>
    </location>
</feature>
<keyword evidence="1" id="KW-0547">Nucleotide-binding</keyword>
<dbReference type="Proteomes" id="UP000478417">
    <property type="component" value="Unassembled WGS sequence"/>
</dbReference>
<dbReference type="InterPro" id="IPR027417">
    <property type="entry name" value="P-loop_NTPase"/>
</dbReference>
<protein>
    <submittedName>
        <fullName evidence="8">DUF3516 domain-containing protein</fullName>
    </submittedName>
</protein>
<feature type="domain" description="Helicase C-terminal" evidence="7">
    <location>
        <begin position="251"/>
        <end position="418"/>
    </location>
</feature>
<accession>A0A6B2M601</accession>
<dbReference type="Pfam" id="PF00271">
    <property type="entry name" value="Helicase_C"/>
    <property type="match status" value="1"/>
</dbReference>
<dbReference type="InterPro" id="IPR014001">
    <property type="entry name" value="Helicase_ATP-bd"/>
</dbReference>
<evidence type="ECO:0000256" key="2">
    <source>
        <dbReference type="ARBA" id="ARBA00022801"/>
    </source>
</evidence>
<dbReference type="RefSeq" id="WP_163967293.1">
    <property type="nucleotide sequence ID" value="NZ_JAAGNX010000003.1"/>
</dbReference>
<dbReference type="GO" id="GO:0005524">
    <property type="term" value="F:ATP binding"/>
    <property type="evidence" value="ECO:0007669"/>
    <property type="project" value="UniProtKB-KW"/>
</dbReference>
<reference evidence="8 9" key="1">
    <citation type="submission" date="2020-02" db="EMBL/GenBank/DDBJ databases">
        <title>Albibacoteraceae fam. nov., the first described family within the subdivision 4 Verrucomicrobia.</title>
        <authorList>
            <person name="Xi F."/>
        </authorList>
    </citation>
    <scope>NUCLEOTIDE SEQUENCE [LARGE SCALE GENOMIC DNA]</scope>
    <source>
        <strain evidence="8 9">CK1056</strain>
    </source>
</reference>
<gene>
    <name evidence="8" type="ORF">G0Q06_14025</name>
</gene>
<dbReference type="CDD" id="cd17921">
    <property type="entry name" value="DEXHc_Ski2"/>
    <property type="match status" value="1"/>
</dbReference>